<accession>A0A382E1I7</accession>
<name>A0A382E1I7_9ZZZZ</name>
<proteinExistence type="predicted"/>
<organism evidence="1">
    <name type="scientific">marine metagenome</name>
    <dbReference type="NCBI Taxonomy" id="408172"/>
    <lineage>
        <taxon>unclassified sequences</taxon>
        <taxon>metagenomes</taxon>
        <taxon>ecological metagenomes</taxon>
    </lineage>
</organism>
<reference evidence="1" key="1">
    <citation type="submission" date="2018-05" db="EMBL/GenBank/DDBJ databases">
        <authorList>
            <person name="Lanie J.A."/>
            <person name="Ng W.-L."/>
            <person name="Kazmierczak K.M."/>
            <person name="Andrzejewski T.M."/>
            <person name="Davidsen T.M."/>
            <person name="Wayne K.J."/>
            <person name="Tettelin H."/>
            <person name="Glass J.I."/>
            <person name="Rusch D."/>
            <person name="Podicherti R."/>
            <person name="Tsui H.-C.T."/>
            <person name="Winkler M.E."/>
        </authorList>
    </citation>
    <scope>NUCLEOTIDE SEQUENCE</scope>
</reference>
<sequence length="50" mass="5733">MSPPLLRHYHHALLLMYESQNHTWLSIGKSLERHPFSGLLDSAGELLHTP</sequence>
<gene>
    <name evidence="1" type="ORF">METZ01_LOCUS196657</name>
</gene>
<evidence type="ECO:0000313" key="1">
    <source>
        <dbReference type="EMBL" id="SVB43803.1"/>
    </source>
</evidence>
<dbReference type="EMBL" id="UINC01041902">
    <property type="protein sequence ID" value="SVB43803.1"/>
    <property type="molecule type" value="Genomic_DNA"/>
</dbReference>
<dbReference type="AlphaFoldDB" id="A0A382E1I7"/>
<protein>
    <submittedName>
        <fullName evidence="1">Uncharacterized protein</fullName>
    </submittedName>
</protein>